<evidence type="ECO:0000256" key="9">
    <source>
        <dbReference type="ARBA" id="ARBA00022842"/>
    </source>
</evidence>
<keyword evidence="7 12" id="KW-0863">Zinc-finger</keyword>
<dbReference type="GO" id="GO:0005737">
    <property type="term" value="C:cytoplasm"/>
    <property type="evidence" value="ECO:0007669"/>
    <property type="project" value="TreeGrafter"/>
</dbReference>
<dbReference type="FunFam" id="3.90.580.10:FF:000001">
    <property type="entry name" value="DNA primase"/>
    <property type="match status" value="1"/>
</dbReference>
<dbReference type="InterPro" id="IPR050219">
    <property type="entry name" value="DnaG_primase"/>
</dbReference>
<dbReference type="GO" id="GO:0003677">
    <property type="term" value="F:DNA binding"/>
    <property type="evidence" value="ECO:0007669"/>
    <property type="project" value="UniProtKB-KW"/>
</dbReference>
<sequence>MIPRDFIDTLLARVDIVDVIDRRVPLKKAGQNYQACCPFHSEKTPSFTVSPTKQFYHCFGCGAHGTALGFLMEYEHMGFPDAVGALAQDVGLPVPESGEPDRPKPPPALWDALEQAAQFYKKQLKQTPRAIDYLKQRGLTGVIAARYGIGYAPEGWSPLKQVFTDYTAKALAASGLVIDGDNRRYDRFRDRIMFPIRNIKGQIVGFGGRVLDQGEPKYLNSPETPLFHKGAELYGLFEARAAIKAAGRAIVVEGYMDVVALAQHGVEFAVAALGTATTPVHARTLLRHTDHLIYAFDGDKAGRKAAWRALENTLESLQDGKDVSFLFLPEGEDPDSYIRNHGQAAFLHLLDADTLPLSAFLVRELSRGRKLDSQEGRAALIKDAKPLLEKIAAPLLARLIQRQIAELANLQADELGLMGIRPSATRRTAPRPQRRPAPSRVRSLARTLLMNPQRAAEVDPCWLDANDPLSSRMGELMAWLCDIGPLKPQTLIETAKGSALEPLVDELMTDLLDKDDSWDWNAEFDGAVKQLRDDWQRRRWQELAARPLNSLSASERQELTELARS</sequence>
<dbReference type="Proteomes" id="UP000064243">
    <property type="component" value="Unassembled WGS sequence"/>
</dbReference>
<dbReference type="InterPro" id="IPR036977">
    <property type="entry name" value="DNA_primase_Znf_CHC2"/>
</dbReference>
<name>A0A106BRI9_THIDE</name>
<dbReference type="Pfam" id="PF08275">
    <property type="entry name" value="DNAG_N"/>
    <property type="match status" value="1"/>
</dbReference>
<feature type="domain" description="Toprim" evidence="14">
    <location>
        <begin position="247"/>
        <end position="329"/>
    </location>
</feature>
<dbReference type="OrthoDB" id="9803773at2"/>
<dbReference type="InterPro" id="IPR016136">
    <property type="entry name" value="DNA_helicase_N/primase_C"/>
</dbReference>
<dbReference type="InterPro" id="IPR030846">
    <property type="entry name" value="DnaG_bac"/>
</dbReference>
<dbReference type="SMART" id="SM00400">
    <property type="entry name" value="ZnF_CHCC"/>
    <property type="match status" value="1"/>
</dbReference>
<evidence type="ECO:0000256" key="4">
    <source>
        <dbReference type="ARBA" id="ARBA00022695"/>
    </source>
</evidence>
<dbReference type="EC" id="2.7.7.101" evidence="12"/>
<dbReference type="eggNOG" id="COG0358">
    <property type="taxonomic scope" value="Bacteria"/>
</dbReference>
<dbReference type="SUPFAM" id="SSF57783">
    <property type="entry name" value="Zinc beta-ribbon"/>
    <property type="match status" value="1"/>
</dbReference>
<comment type="subunit">
    <text evidence="12">Monomer. Interacts with DnaB.</text>
</comment>
<evidence type="ECO:0000256" key="6">
    <source>
        <dbReference type="ARBA" id="ARBA00022723"/>
    </source>
</evidence>
<evidence type="ECO:0000256" key="11">
    <source>
        <dbReference type="ARBA" id="ARBA00023163"/>
    </source>
</evidence>
<dbReference type="Gene3D" id="3.90.980.10">
    <property type="entry name" value="DNA primase, catalytic core, N-terminal domain"/>
    <property type="match status" value="1"/>
</dbReference>
<comment type="similarity">
    <text evidence="12">Belongs to the DnaG primase family.</text>
</comment>
<comment type="caution">
    <text evidence="15">The sequence shown here is derived from an EMBL/GenBank/DDBJ whole genome shotgun (WGS) entry which is preliminary data.</text>
</comment>
<evidence type="ECO:0000256" key="7">
    <source>
        <dbReference type="ARBA" id="ARBA00022771"/>
    </source>
</evidence>
<dbReference type="GO" id="GO:0006269">
    <property type="term" value="P:DNA replication, synthesis of primer"/>
    <property type="evidence" value="ECO:0007669"/>
    <property type="project" value="UniProtKB-UniRule"/>
</dbReference>
<comment type="catalytic activity">
    <reaction evidence="12">
        <text>ssDNA + n NTP = ssDNA/pppN(pN)n-1 hybrid + (n-1) diphosphate.</text>
        <dbReference type="EC" id="2.7.7.101"/>
    </reaction>
</comment>
<evidence type="ECO:0000256" key="1">
    <source>
        <dbReference type="ARBA" id="ARBA00022478"/>
    </source>
</evidence>
<dbReference type="InterPro" id="IPR006171">
    <property type="entry name" value="TOPRIM_dom"/>
</dbReference>
<keyword evidence="9" id="KW-0460">Magnesium</keyword>
<evidence type="ECO:0000256" key="3">
    <source>
        <dbReference type="ARBA" id="ARBA00022679"/>
    </source>
</evidence>
<dbReference type="Gene3D" id="3.90.580.10">
    <property type="entry name" value="Zinc finger, CHC2-type domain"/>
    <property type="match status" value="1"/>
</dbReference>
<evidence type="ECO:0000256" key="12">
    <source>
        <dbReference type="HAMAP-Rule" id="MF_00974"/>
    </source>
</evidence>
<dbReference type="Pfam" id="PF01807">
    <property type="entry name" value="Zn_ribbon_DnaG"/>
    <property type="match status" value="1"/>
</dbReference>
<evidence type="ECO:0000259" key="14">
    <source>
        <dbReference type="PROSITE" id="PS50880"/>
    </source>
</evidence>
<dbReference type="PATRIC" id="fig|36861.3.peg.264"/>
<keyword evidence="3 12" id="KW-0808">Transferase</keyword>
<evidence type="ECO:0000313" key="16">
    <source>
        <dbReference type="Proteomes" id="UP000064243"/>
    </source>
</evidence>
<keyword evidence="16" id="KW-1185">Reference proteome</keyword>
<dbReference type="InterPro" id="IPR002694">
    <property type="entry name" value="Znf_CHC2"/>
</dbReference>
<accession>A0A106BRI9</accession>
<dbReference type="Gene3D" id="1.10.860.10">
    <property type="entry name" value="DNAb Helicase, Chain A"/>
    <property type="match status" value="1"/>
</dbReference>
<dbReference type="Pfam" id="PF13155">
    <property type="entry name" value="Toprim_2"/>
    <property type="match status" value="1"/>
</dbReference>
<feature type="region of interest" description="Disordered" evidence="13">
    <location>
        <begin position="421"/>
        <end position="441"/>
    </location>
</feature>
<dbReference type="FunFam" id="3.90.980.10:FF:000001">
    <property type="entry name" value="DNA primase"/>
    <property type="match status" value="1"/>
</dbReference>
<dbReference type="RefSeq" id="WP_059752190.1">
    <property type="nucleotide sequence ID" value="NZ_LDUG01000016.1"/>
</dbReference>
<keyword evidence="2 12" id="KW-0639">Primosome</keyword>
<dbReference type="SUPFAM" id="SSF56731">
    <property type="entry name" value="DNA primase core"/>
    <property type="match status" value="1"/>
</dbReference>
<keyword evidence="8 12" id="KW-0862">Zinc</keyword>
<dbReference type="HAMAP" id="MF_00974">
    <property type="entry name" value="DNA_primase_DnaG"/>
    <property type="match status" value="1"/>
</dbReference>
<dbReference type="GO" id="GO:0000428">
    <property type="term" value="C:DNA-directed RNA polymerase complex"/>
    <property type="evidence" value="ECO:0007669"/>
    <property type="project" value="UniProtKB-KW"/>
</dbReference>
<comment type="function">
    <text evidence="12">RNA polymerase that catalyzes the synthesis of short RNA molecules used as primers for DNA polymerase during DNA replication.</text>
</comment>
<evidence type="ECO:0000256" key="13">
    <source>
        <dbReference type="SAM" id="MobiDB-lite"/>
    </source>
</evidence>
<protein>
    <recommendedName>
        <fullName evidence="12">DNA primase</fullName>
        <ecNumber evidence="12">2.7.7.101</ecNumber>
    </recommendedName>
</protein>
<gene>
    <name evidence="12" type="primary">dnaG</name>
    <name evidence="15" type="ORF">ABW22_04065</name>
</gene>
<evidence type="ECO:0000256" key="2">
    <source>
        <dbReference type="ARBA" id="ARBA00022515"/>
    </source>
</evidence>
<dbReference type="InterPro" id="IPR037068">
    <property type="entry name" value="DNA_primase_core_N_sf"/>
</dbReference>
<dbReference type="InterPro" id="IPR006295">
    <property type="entry name" value="DNA_primase_DnaG"/>
</dbReference>
<keyword evidence="11 12" id="KW-0804">Transcription</keyword>
<organism evidence="15 16">
    <name type="scientific">Thiobacillus denitrificans</name>
    <dbReference type="NCBI Taxonomy" id="36861"/>
    <lineage>
        <taxon>Bacteria</taxon>
        <taxon>Pseudomonadati</taxon>
        <taxon>Pseudomonadota</taxon>
        <taxon>Betaproteobacteria</taxon>
        <taxon>Nitrosomonadales</taxon>
        <taxon>Thiobacillaceae</taxon>
        <taxon>Thiobacillus</taxon>
    </lineage>
</organism>
<feature type="zinc finger region" description="CHC2-type" evidence="12">
    <location>
        <begin position="37"/>
        <end position="61"/>
    </location>
</feature>
<dbReference type="EMBL" id="LDUG01000016">
    <property type="protein sequence ID" value="KVW97286.1"/>
    <property type="molecule type" value="Genomic_DNA"/>
</dbReference>
<evidence type="ECO:0000313" key="15">
    <source>
        <dbReference type="EMBL" id="KVW97286.1"/>
    </source>
</evidence>
<proteinExistence type="inferred from homology"/>
<dbReference type="SMART" id="SM00493">
    <property type="entry name" value="TOPRIM"/>
    <property type="match status" value="1"/>
</dbReference>
<dbReference type="Pfam" id="PF08278">
    <property type="entry name" value="DnaG_DnaB_bind"/>
    <property type="match status" value="1"/>
</dbReference>
<dbReference type="InterPro" id="IPR019475">
    <property type="entry name" value="DNA_primase_DnaB-bd"/>
</dbReference>
<reference evidence="15 16" key="1">
    <citation type="journal article" date="2015" name="Appl. Environ. Microbiol.">
        <title>Aerobic and Anaerobic Thiosulfate Oxidation by a Cold-Adapted, Subglacial Chemoautotroph.</title>
        <authorList>
            <person name="Harrold Z.R."/>
            <person name="Skidmore M.L."/>
            <person name="Hamilton T.L."/>
            <person name="Desch L."/>
            <person name="Amada K."/>
            <person name="van Gelder W."/>
            <person name="Glover K."/>
            <person name="Roden E.E."/>
            <person name="Boyd E.S."/>
        </authorList>
    </citation>
    <scope>NUCLEOTIDE SEQUENCE [LARGE SCALE GENOMIC DNA]</scope>
    <source>
        <strain evidence="15 16">RG</strain>
    </source>
</reference>
<dbReference type="InterPro" id="IPR034151">
    <property type="entry name" value="TOPRIM_DnaG_bac"/>
</dbReference>
<keyword evidence="10 12" id="KW-0238">DNA-binding</keyword>
<dbReference type="InterPro" id="IPR013173">
    <property type="entry name" value="DNA_primase_DnaG_DnaB-bd_dom"/>
</dbReference>
<comment type="cofactor">
    <cofactor evidence="12">
        <name>Zn(2+)</name>
        <dbReference type="ChEBI" id="CHEBI:29105"/>
    </cofactor>
    <text evidence="12">Binds 1 zinc ion per monomer.</text>
</comment>
<keyword evidence="6 12" id="KW-0479">Metal-binding</keyword>
<comment type="domain">
    <text evidence="12">Contains an N-terminal zinc-binding domain, a central core domain that contains the primase activity, and a C-terminal DnaB-binding domain.</text>
</comment>
<dbReference type="NCBIfam" id="TIGR01391">
    <property type="entry name" value="dnaG"/>
    <property type="match status" value="1"/>
</dbReference>
<dbReference type="FunFam" id="3.40.1360.10:FF:000002">
    <property type="entry name" value="DNA primase"/>
    <property type="match status" value="1"/>
</dbReference>
<dbReference type="Gene3D" id="1.20.50.20">
    <property type="entry name" value="DnaG, RNA polymerase domain, helical bundle"/>
    <property type="match status" value="1"/>
</dbReference>
<dbReference type="SUPFAM" id="SSF117023">
    <property type="entry name" value="DNA primase DnaG, C-terminal domain"/>
    <property type="match status" value="1"/>
</dbReference>
<dbReference type="GO" id="GO:0003899">
    <property type="term" value="F:DNA-directed RNA polymerase activity"/>
    <property type="evidence" value="ECO:0007669"/>
    <property type="project" value="UniProtKB-UniRule"/>
</dbReference>
<dbReference type="PANTHER" id="PTHR30313">
    <property type="entry name" value="DNA PRIMASE"/>
    <property type="match status" value="1"/>
</dbReference>
<dbReference type="InterPro" id="IPR013264">
    <property type="entry name" value="DNAG_N"/>
</dbReference>
<evidence type="ECO:0000256" key="5">
    <source>
        <dbReference type="ARBA" id="ARBA00022705"/>
    </source>
</evidence>
<keyword evidence="5 12" id="KW-0235">DNA replication</keyword>
<evidence type="ECO:0000256" key="10">
    <source>
        <dbReference type="ARBA" id="ARBA00023125"/>
    </source>
</evidence>
<dbReference type="STRING" id="1123392.GCA_000376425_02013"/>
<keyword evidence="4 12" id="KW-0548">Nucleotidyltransferase</keyword>
<dbReference type="GO" id="GO:1990077">
    <property type="term" value="C:primosome complex"/>
    <property type="evidence" value="ECO:0007669"/>
    <property type="project" value="UniProtKB-KW"/>
</dbReference>
<dbReference type="PROSITE" id="PS50880">
    <property type="entry name" value="TOPRIM"/>
    <property type="match status" value="1"/>
</dbReference>
<dbReference type="CDD" id="cd03364">
    <property type="entry name" value="TOPRIM_DnaG_primases"/>
    <property type="match status" value="1"/>
</dbReference>
<dbReference type="Pfam" id="PF10410">
    <property type="entry name" value="DnaB_bind"/>
    <property type="match status" value="1"/>
</dbReference>
<dbReference type="SMART" id="SM00766">
    <property type="entry name" value="DnaG_DnaB_bind"/>
    <property type="match status" value="1"/>
</dbReference>
<dbReference type="GO" id="GO:0008270">
    <property type="term" value="F:zinc ion binding"/>
    <property type="evidence" value="ECO:0007669"/>
    <property type="project" value="UniProtKB-UniRule"/>
</dbReference>
<dbReference type="Gene3D" id="3.40.1360.10">
    <property type="match status" value="1"/>
</dbReference>
<dbReference type="AlphaFoldDB" id="A0A106BRI9"/>
<keyword evidence="1 12" id="KW-0240">DNA-directed RNA polymerase</keyword>
<dbReference type="PANTHER" id="PTHR30313:SF2">
    <property type="entry name" value="DNA PRIMASE"/>
    <property type="match status" value="1"/>
</dbReference>
<evidence type="ECO:0000256" key="8">
    <source>
        <dbReference type="ARBA" id="ARBA00022833"/>
    </source>
</evidence>